<organism evidence="2 3">
    <name type="scientific">Nocardioides cavernae</name>
    <dbReference type="NCBI Taxonomy" id="1921566"/>
    <lineage>
        <taxon>Bacteria</taxon>
        <taxon>Bacillati</taxon>
        <taxon>Actinomycetota</taxon>
        <taxon>Actinomycetes</taxon>
        <taxon>Propionibacteriales</taxon>
        <taxon>Nocardioidaceae</taxon>
        <taxon>Nocardioides</taxon>
    </lineage>
</organism>
<feature type="domain" description="AB hydrolase-1" evidence="1">
    <location>
        <begin position="17"/>
        <end position="236"/>
    </location>
</feature>
<evidence type="ECO:0000313" key="2">
    <source>
        <dbReference type="EMBL" id="NYE37395.1"/>
    </source>
</evidence>
<protein>
    <submittedName>
        <fullName evidence="2">Pimeloyl-ACP methyl ester carboxylesterase</fullName>
    </submittedName>
</protein>
<dbReference type="PANTHER" id="PTHR43194:SF2">
    <property type="entry name" value="PEROXISOMAL MEMBRANE PROTEIN LPX1"/>
    <property type="match status" value="1"/>
</dbReference>
<dbReference type="InterPro" id="IPR029058">
    <property type="entry name" value="AB_hydrolase_fold"/>
</dbReference>
<accession>A0A7Y9H3W3</accession>
<evidence type="ECO:0000259" key="1">
    <source>
        <dbReference type="Pfam" id="PF12697"/>
    </source>
</evidence>
<dbReference type="Pfam" id="PF12697">
    <property type="entry name" value="Abhydrolase_6"/>
    <property type="match status" value="1"/>
</dbReference>
<comment type="caution">
    <text evidence="2">The sequence shown here is derived from an EMBL/GenBank/DDBJ whole genome shotgun (WGS) entry which is preliminary data.</text>
</comment>
<reference evidence="2 3" key="2">
    <citation type="submission" date="2020-08" db="EMBL/GenBank/DDBJ databases">
        <title>The Agave Microbiome: Exploring the role of microbial communities in plant adaptations to desert environments.</title>
        <authorList>
            <person name="Partida-Martinez L.P."/>
        </authorList>
    </citation>
    <scope>NUCLEOTIDE SEQUENCE [LARGE SCALE GENOMIC DNA]</scope>
    <source>
        <strain evidence="2 3">AT2.17</strain>
    </source>
</reference>
<dbReference type="EMBL" id="JACCBW010000002">
    <property type="protein sequence ID" value="NYE37395.1"/>
    <property type="molecule type" value="Genomic_DNA"/>
</dbReference>
<keyword evidence="3" id="KW-1185">Reference proteome</keyword>
<name>A0A7Y9H3W3_9ACTN</name>
<dbReference type="InterPro" id="IPR000073">
    <property type="entry name" value="AB_hydrolase_1"/>
</dbReference>
<dbReference type="Proteomes" id="UP000549911">
    <property type="component" value="Unassembled WGS sequence"/>
</dbReference>
<dbReference type="GO" id="GO:0003824">
    <property type="term" value="F:catalytic activity"/>
    <property type="evidence" value="ECO:0007669"/>
    <property type="project" value="UniProtKB-ARBA"/>
</dbReference>
<dbReference type="PANTHER" id="PTHR43194">
    <property type="entry name" value="HYDROLASE ALPHA/BETA FOLD FAMILY"/>
    <property type="match status" value="1"/>
</dbReference>
<reference evidence="2 3" key="1">
    <citation type="submission" date="2020-07" db="EMBL/GenBank/DDBJ databases">
        <authorList>
            <person name="Partida-Martinez L."/>
            <person name="Huntemann M."/>
            <person name="Clum A."/>
            <person name="Wang J."/>
            <person name="Palaniappan K."/>
            <person name="Ritter S."/>
            <person name="Chen I.-M."/>
            <person name="Stamatis D."/>
            <person name="Reddy T."/>
            <person name="O'Malley R."/>
            <person name="Daum C."/>
            <person name="Shapiro N."/>
            <person name="Ivanova N."/>
            <person name="Kyrpides N."/>
            <person name="Woyke T."/>
        </authorList>
    </citation>
    <scope>NUCLEOTIDE SEQUENCE [LARGE SCALE GENOMIC DNA]</scope>
    <source>
        <strain evidence="2 3">AT2.17</strain>
    </source>
</reference>
<evidence type="ECO:0000313" key="3">
    <source>
        <dbReference type="Proteomes" id="UP000549911"/>
    </source>
</evidence>
<dbReference type="AlphaFoldDB" id="A0A7Y9H3W3"/>
<dbReference type="Gene3D" id="3.40.50.1820">
    <property type="entry name" value="alpha/beta hydrolase"/>
    <property type="match status" value="1"/>
</dbReference>
<proteinExistence type="predicted"/>
<sequence length="245" mass="25926">MRLATEQHGAGPRQVALVHGLGSSGALWRGLTERIVAAGGTTVTTVDLRGHGRSDRSDDYGLRAFADDLVESLPAGLDLVVGHSLGGTVLERAVGRLRPAYALYLDPGFRLGLPSEGLGGRLFWGAAPVSVLAAGLVQKWRSRHRPKPSAEDLVLREAAASGFAMRMSVGVFREVAHHPVAVAAPAVPSTVLLSDDSPAVLPDEMAVRLAGRGWDVRRLPGIGHDFWLEDADRTCAAVRDLLTPG</sequence>
<gene>
    <name evidence="2" type="ORF">F4692_002528</name>
</gene>
<dbReference type="InterPro" id="IPR050228">
    <property type="entry name" value="Carboxylesterase_BioH"/>
</dbReference>
<dbReference type="RefSeq" id="WP_179619950.1">
    <property type="nucleotide sequence ID" value="NZ_JACCBW010000002.1"/>
</dbReference>
<dbReference type="SUPFAM" id="SSF53474">
    <property type="entry name" value="alpha/beta-Hydrolases"/>
    <property type="match status" value="1"/>
</dbReference>